<dbReference type="Pfam" id="PF17116">
    <property type="entry name" value="T9SS_plug_1st"/>
    <property type="match status" value="1"/>
</dbReference>
<evidence type="ECO:0000259" key="1">
    <source>
        <dbReference type="Pfam" id="PF17116"/>
    </source>
</evidence>
<keyword evidence="3" id="KW-1185">Reference proteome</keyword>
<sequence>MNTILSSICFLWVTFSIAQVQEEVLPPNYIKSIIFKGNGNVSGNPVLQLGESISLEFDDIIGDEANYYYKIEHFNYDWTPSELKKSEYLNGFDNVRISNYNNSYNTLQGYTHYNLTFPNKDTKSLKLSGNYMLKILNENEELVFSRKFMVYKPIAQVKLDIKRSRDLKYINSRQVVNFSINSPDFLIRNPESTIKVIITKNHNLKSAIHNITPQYTIGNELIYKYDQETSFLAGNEYLQFDSKDIRSTTLDIGRIELNELYNHFLFADRSRATEPYTYNPDINGQFVIRTLQGENPSIEAEYVWTHFKLQNYDPLDGGELHLFGAFNNFELDETTLMKYNKTSGIYENTLLIKQGFYNYKYVLLNKDGSLDEGFISGNFDVTENEYQVLVYFRDLGARYDQIIGFGNASSLNISN</sequence>
<reference evidence="2 3" key="1">
    <citation type="submission" date="2018-10" db="EMBL/GenBank/DDBJ databases">
        <title>Genomic Encyclopedia of Archaeal and Bacterial Type Strains, Phase II (KMG-II): from individual species to whole genera.</title>
        <authorList>
            <person name="Goeker M."/>
        </authorList>
    </citation>
    <scope>NUCLEOTIDE SEQUENCE [LARGE SCALE GENOMIC DNA]</scope>
    <source>
        <strain evidence="2 3">DSM 19839</strain>
    </source>
</reference>
<organism evidence="2 3">
    <name type="scientific">Gillisia mitskevichiae</name>
    <dbReference type="NCBI Taxonomy" id="270921"/>
    <lineage>
        <taxon>Bacteria</taxon>
        <taxon>Pseudomonadati</taxon>
        <taxon>Bacteroidota</taxon>
        <taxon>Flavobacteriia</taxon>
        <taxon>Flavobacteriales</taxon>
        <taxon>Flavobacteriaceae</taxon>
        <taxon>Gillisia</taxon>
    </lineage>
</organism>
<dbReference type="InterPro" id="IPR031345">
    <property type="entry name" value="T9SS_Plug_N"/>
</dbReference>
<name>A0A495NZ71_9FLAO</name>
<dbReference type="AlphaFoldDB" id="A0A495NZ71"/>
<gene>
    <name evidence="2" type="ORF">BC962_3000</name>
</gene>
<dbReference type="OrthoDB" id="1522602at2"/>
<evidence type="ECO:0000313" key="3">
    <source>
        <dbReference type="Proteomes" id="UP000276282"/>
    </source>
</evidence>
<comment type="caution">
    <text evidence="2">The sequence shown here is derived from an EMBL/GenBank/DDBJ whole genome shotgun (WGS) entry which is preliminary data.</text>
</comment>
<proteinExistence type="predicted"/>
<protein>
    <submittedName>
        <fullName evidence="2">Uncharacterized protein DUF5103</fullName>
    </submittedName>
</protein>
<dbReference type="RefSeq" id="WP_121346784.1">
    <property type="nucleotide sequence ID" value="NZ_RBLG01000005.1"/>
</dbReference>
<dbReference type="InterPro" id="IPR013783">
    <property type="entry name" value="Ig-like_fold"/>
</dbReference>
<dbReference type="EMBL" id="RBLG01000005">
    <property type="protein sequence ID" value="RKS43443.1"/>
    <property type="molecule type" value="Genomic_DNA"/>
</dbReference>
<feature type="domain" description="Type 9 secretion system plug protein N-terminal" evidence="1">
    <location>
        <begin position="30"/>
        <end position="152"/>
    </location>
</feature>
<accession>A0A495NZ71</accession>
<evidence type="ECO:0000313" key="2">
    <source>
        <dbReference type="EMBL" id="RKS43443.1"/>
    </source>
</evidence>
<dbReference type="Gene3D" id="2.60.40.10">
    <property type="entry name" value="Immunoglobulins"/>
    <property type="match status" value="1"/>
</dbReference>
<dbReference type="Proteomes" id="UP000276282">
    <property type="component" value="Unassembled WGS sequence"/>
</dbReference>